<evidence type="ECO:0000259" key="4">
    <source>
        <dbReference type="Pfam" id="PF20737"/>
    </source>
</evidence>
<dbReference type="InterPro" id="IPR049049">
    <property type="entry name" value="Beta-AFase-like_GH127_C"/>
</dbReference>
<evidence type="ECO:0000259" key="3">
    <source>
        <dbReference type="Pfam" id="PF20736"/>
    </source>
</evidence>
<feature type="domain" description="Non-reducing end beta-L-arabinofuranosidase-like GH127 middle" evidence="3">
    <location>
        <begin position="470"/>
        <end position="562"/>
    </location>
</feature>
<dbReference type="GO" id="GO:0005975">
    <property type="term" value="P:carbohydrate metabolic process"/>
    <property type="evidence" value="ECO:0007669"/>
    <property type="project" value="InterPro"/>
</dbReference>
<dbReference type="Pfam" id="PF20737">
    <property type="entry name" value="Glyco_hydro127C"/>
    <property type="match status" value="1"/>
</dbReference>
<dbReference type="InterPro" id="IPR008928">
    <property type="entry name" value="6-hairpin_glycosidase_sf"/>
</dbReference>
<dbReference type="RefSeq" id="WP_048930018.1">
    <property type="nucleotide sequence ID" value="NZ_KQ235878.1"/>
</dbReference>
<protein>
    <recommendedName>
        <fullName evidence="7">Glycoside hydrolase family 127 protein</fullName>
    </recommendedName>
</protein>
<reference evidence="5 6" key="1">
    <citation type="submission" date="2011-04" db="EMBL/GenBank/DDBJ databases">
        <title>The Genome Sequence of Clostridium citroniae WAL-19142.</title>
        <authorList>
            <consortium name="The Broad Institute Genome Sequencing Platform"/>
            <person name="Earl A."/>
            <person name="Ward D."/>
            <person name="Feldgarden M."/>
            <person name="Gevers D."/>
            <person name="Warren Y.A."/>
            <person name="Tyrrell K.L."/>
            <person name="Citron D.M."/>
            <person name="Goldstein E.J."/>
            <person name="Daigneault M."/>
            <person name="Allen-Vercoe E."/>
            <person name="Young S.K."/>
            <person name="Zeng Q."/>
            <person name="Gargeya S."/>
            <person name="Fitzgerald M."/>
            <person name="Haas B."/>
            <person name="Abouelleil A."/>
            <person name="Alvarado L."/>
            <person name="Arachchi H.M."/>
            <person name="Berlin A."/>
            <person name="Brown A."/>
            <person name="Chapman S.B."/>
            <person name="Chen Z."/>
            <person name="Dunbar C."/>
            <person name="Freedman E."/>
            <person name="Gearin G."/>
            <person name="Gellesch M."/>
            <person name="Goldberg J."/>
            <person name="Griggs A."/>
            <person name="Gujja S."/>
            <person name="Heilman E.R."/>
            <person name="Heiman D."/>
            <person name="Howarth C."/>
            <person name="Larson L."/>
            <person name="Lui A."/>
            <person name="MacDonald P.J."/>
            <person name="Mehta T."/>
            <person name="Montmayeur A."/>
            <person name="Murphy C."/>
            <person name="Neiman D."/>
            <person name="Pearson M."/>
            <person name="Priest M."/>
            <person name="Roberts A."/>
            <person name="Saif S."/>
            <person name="Shea T."/>
            <person name="Shenoy N."/>
            <person name="Sisk P."/>
            <person name="Stolte C."/>
            <person name="Sykes S."/>
            <person name="White J."/>
            <person name="Yandava C."/>
            <person name="Wortman J."/>
            <person name="Nusbaum C."/>
            <person name="Birren B."/>
        </authorList>
    </citation>
    <scope>NUCLEOTIDE SEQUENCE [LARGE SCALE GENOMIC DNA]</scope>
    <source>
        <strain evidence="5 6">WAL-19142</strain>
    </source>
</reference>
<evidence type="ECO:0000259" key="2">
    <source>
        <dbReference type="Pfam" id="PF07944"/>
    </source>
</evidence>
<dbReference type="OrthoDB" id="9757939at2"/>
<dbReference type="PATRIC" id="fig|742734.4.peg.2878"/>
<accession>A0A0J9C052</accession>
<evidence type="ECO:0000313" key="6">
    <source>
        <dbReference type="Proteomes" id="UP000037392"/>
    </source>
</evidence>
<dbReference type="Proteomes" id="UP000037392">
    <property type="component" value="Unassembled WGS sequence"/>
</dbReference>
<name>A0A0J9C052_9FIRM</name>
<feature type="region of interest" description="Disordered" evidence="1">
    <location>
        <begin position="687"/>
        <end position="706"/>
    </location>
</feature>
<dbReference type="EMBL" id="ADLK01000022">
    <property type="protein sequence ID" value="KMW18577.1"/>
    <property type="molecule type" value="Genomic_DNA"/>
</dbReference>
<dbReference type="SUPFAM" id="SSF48208">
    <property type="entry name" value="Six-hairpin glycosidases"/>
    <property type="match status" value="1"/>
</dbReference>
<feature type="domain" description="Non-reducing end beta-L-arabinofuranosidase-like GH127 C-terminal" evidence="4">
    <location>
        <begin position="566"/>
        <end position="677"/>
    </location>
</feature>
<dbReference type="Pfam" id="PF20736">
    <property type="entry name" value="Glyco_hydro127M"/>
    <property type="match status" value="1"/>
</dbReference>
<feature type="compositionally biased region" description="Basic and acidic residues" evidence="1">
    <location>
        <begin position="690"/>
        <end position="706"/>
    </location>
</feature>
<comment type="caution">
    <text evidence="5">The sequence shown here is derived from an EMBL/GenBank/DDBJ whole genome shotgun (WGS) entry which is preliminary data.</text>
</comment>
<dbReference type="GeneID" id="93163171"/>
<dbReference type="AlphaFoldDB" id="A0A0J9C052"/>
<evidence type="ECO:0008006" key="7">
    <source>
        <dbReference type="Google" id="ProtNLM"/>
    </source>
</evidence>
<evidence type="ECO:0000256" key="1">
    <source>
        <dbReference type="SAM" id="MobiDB-lite"/>
    </source>
</evidence>
<dbReference type="PANTHER" id="PTHR43465">
    <property type="entry name" value="DUF1680 DOMAIN PROTEIN (AFU_ORTHOLOGUE AFUA_1G08910)"/>
    <property type="match status" value="1"/>
</dbReference>
<gene>
    <name evidence="5" type="ORF">HMPREF9470_02681</name>
</gene>
<dbReference type="Gene3D" id="1.50.10.20">
    <property type="match status" value="1"/>
</dbReference>
<organism evidence="5 6">
    <name type="scientific">[Clostridium] citroniae WAL-19142</name>
    <dbReference type="NCBI Taxonomy" id="742734"/>
    <lineage>
        <taxon>Bacteria</taxon>
        <taxon>Bacillati</taxon>
        <taxon>Bacillota</taxon>
        <taxon>Clostridia</taxon>
        <taxon>Lachnospirales</taxon>
        <taxon>Lachnospiraceae</taxon>
        <taxon>Enterocloster</taxon>
    </lineage>
</organism>
<dbReference type="InterPro" id="IPR012878">
    <property type="entry name" value="Beta-AFase-like_GH127_cat"/>
</dbReference>
<dbReference type="PANTHER" id="PTHR43465:SF2">
    <property type="entry name" value="DUF1680 DOMAIN PROTEIN (AFU_ORTHOLOGUE AFUA_1G08910)"/>
    <property type="match status" value="1"/>
</dbReference>
<dbReference type="Pfam" id="PF07944">
    <property type="entry name" value="Beta-AFase-like_GH127_cat"/>
    <property type="match status" value="1"/>
</dbReference>
<dbReference type="InterPro" id="IPR049046">
    <property type="entry name" value="Beta-AFase-like_GH127_middle"/>
</dbReference>
<feature type="domain" description="Non-reducing end beta-L-arabinofuranosidase-like GH127 catalytic" evidence="2">
    <location>
        <begin position="15"/>
        <end position="454"/>
    </location>
</feature>
<proteinExistence type="predicted"/>
<evidence type="ECO:0000313" key="5">
    <source>
        <dbReference type="EMBL" id="KMW18577.1"/>
    </source>
</evidence>
<sequence length="706" mass="81023">MNERWQRSLPVSWKKVRFTGGFWKKRQEINEQVTLPAEYEQCRSSGRVDSIKCIYDPVENSGPAKGVFTIDGVLEENLTDGEKVPRPHHYWDSDLAKWIEGASYALWYQRDPETEAVIDEIVDDFERLQMPDGYVNTYYTVVEPGKRWTNVHRMHELYCAGHLIEAAVAYYEATGKTKLLDIVERYAHHINRVFGPADGQIHGYPGHQEIELALVKLYRLTKNQTYLELAAYFLNERGKQPYFFEEEARQQGRDPEDGGPKGILGKSFLAQGPYALFQAHLPVREQMTAEGHAVRLAYMGGSMADVAAETGDKSLWQACVRLWDNVTLKRMYITGGIGSQDGCERFNFDYQLPNEESYHETCASVAMVMWGFRMLQVVPDRRYGDVMERALYNGVLSGVSLSGDRFFYANHLAAHPEMFRDRIIKNPRMLPKRQRWFAVSCCPMNLARLLESLSGYQYTQGELADGGQAVYVHLYQEGRADIEVKDKRVVIRQETAYPWKGDISVTVETDLDEAWALAFRIPEWAGQPALETEDADIWEDRGYLYVRKKWNRNGQLNLSLPMQPVLVEAHPGVRMDCGKTAIQYGPLVYCVEEADNGADLFDCTLTSDSRFEVNFEEGLLGGICTVQVQGIRRDREQWKGRLYRPVSGCYFEPVKLRAVPYYAWANRGDGQMTVWMNHIPDIGHMGMGRIGKDKEDRRNQDERNCL</sequence>
<dbReference type="InterPro" id="IPR049174">
    <property type="entry name" value="Beta-AFase-like"/>
</dbReference>